<feature type="domain" description="RNA 2-O ribose methyltransferase substrate binding" evidence="4">
    <location>
        <begin position="30"/>
        <end position="106"/>
    </location>
</feature>
<dbReference type="SUPFAM" id="SSF75217">
    <property type="entry name" value="alpha/beta knot"/>
    <property type="match status" value="1"/>
</dbReference>
<protein>
    <submittedName>
        <fullName evidence="5">rRNA methyltransferase</fullName>
    </submittedName>
</protein>
<dbReference type="GO" id="GO:0006396">
    <property type="term" value="P:RNA processing"/>
    <property type="evidence" value="ECO:0007669"/>
    <property type="project" value="InterPro"/>
</dbReference>
<dbReference type="GO" id="GO:0032259">
    <property type="term" value="P:methylation"/>
    <property type="evidence" value="ECO:0007669"/>
    <property type="project" value="UniProtKB-KW"/>
</dbReference>
<dbReference type="InterPro" id="IPR029064">
    <property type="entry name" value="Ribosomal_eL30-like_sf"/>
</dbReference>
<dbReference type="InterPro" id="IPR001537">
    <property type="entry name" value="SpoU_MeTrfase"/>
</dbReference>
<dbReference type="PANTHER" id="PTHR43191">
    <property type="entry name" value="RRNA METHYLTRANSFERASE 3"/>
    <property type="match status" value="1"/>
</dbReference>
<dbReference type="InterPro" id="IPR029028">
    <property type="entry name" value="Alpha/beta_knot_MTases"/>
</dbReference>
<dbReference type="Pfam" id="PF00588">
    <property type="entry name" value="SpoU_methylase"/>
    <property type="match status" value="1"/>
</dbReference>
<dbReference type="InterPro" id="IPR053888">
    <property type="entry name" value="MRM3-like_sub_bind"/>
</dbReference>
<dbReference type="Gene3D" id="3.30.1330.30">
    <property type="match status" value="1"/>
</dbReference>
<dbReference type="STRING" id="1707952.A6A03_19345"/>
<keyword evidence="3 5" id="KW-0808">Transferase</keyword>
<evidence type="ECO:0000313" key="5">
    <source>
        <dbReference type="EMBL" id="OAN40266.1"/>
    </source>
</evidence>
<evidence type="ECO:0000313" key="6">
    <source>
        <dbReference type="Proteomes" id="UP000078287"/>
    </source>
</evidence>
<comment type="caution">
    <text evidence="5">The sequence shown here is derived from an EMBL/GenBank/DDBJ whole genome shotgun (WGS) entry which is preliminary data.</text>
</comment>
<keyword evidence="6" id="KW-1185">Reference proteome</keyword>
<comment type="similarity">
    <text evidence="1">Belongs to the class IV-like SAM-binding methyltransferase superfamily. RNA methyltransferase TrmH family.</text>
</comment>
<evidence type="ECO:0000256" key="1">
    <source>
        <dbReference type="ARBA" id="ARBA00007228"/>
    </source>
</evidence>
<dbReference type="GO" id="GO:0008173">
    <property type="term" value="F:RNA methyltransferase activity"/>
    <property type="evidence" value="ECO:0007669"/>
    <property type="project" value="InterPro"/>
</dbReference>
<sequence length="261" mass="27598">MLITSLANPTIKALRALRQRKARDEQGRYLIEGIRLVAEAIQCQAPLEMLIVAPDLLTSAFAREIAAAYAASGGKVLTVSTDVFASLAGKEHPQGLAAVGRIQYTPLAGLPAAATGWVALVEVADPGNLGTILRTADGAGFSGVILVGATTDPFDPEAVRASMGALFSQPIARTNWAELVEWSRARQIALVGSSDRGAHDYRTATYPQPLVLALGSERQGLSADQLAACDLVVRIPMRGRSDSLNLAVAAGVLMYEITRHR</sequence>
<dbReference type="InterPro" id="IPR013123">
    <property type="entry name" value="SpoU_subst-bd"/>
</dbReference>
<dbReference type="GO" id="GO:0005737">
    <property type="term" value="C:cytoplasm"/>
    <property type="evidence" value="ECO:0007669"/>
    <property type="project" value="UniProtKB-ARBA"/>
</dbReference>
<evidence type="ECO:0000259" key="4">
    <source>
        <dbReference type="SMART" id="SM00967"/>
    </source>
</evidence>
<dbReference type="AlphaFoldDB" id="A0A178LZ81"/>
<gene>
    <name evidence="5" type="ORF">A6A03_19345</name>
</gene>
<dbReference type="PANTHER" id="PTHR43191:SF2">
    <property type="entry name" value="RRNA METHYLTRANSFERASE 3, MITOCHONDRIAL"/>
    <property type="match status" value="1"/>
</dbReference>
<dbReference type="InterPro" id="IPR029026">
    <property type="entry name" value="tRNA_m1G_MTases_N"/>
</dbReference>
<dbReference type="EMBL" id="LWQS01000094">
    <property type="protein sequence ID" value="OAN40266.1"/>
    <property type="molecule type" value="Genomic_DNA"/>
</dbReference>
<dbReference type="SUPFAM" id="SSF55315">
    <property type="entry name" value="L30e-like"/>
    <property type="match status" value="1"/>
</dbReference>
<accession>A0A178LZ81</accession>
<proteinExistence type="inferred from homology"/>
<dbReference type="InterPro" id="IPR051259">
    <property type="entry name" value="rRNA_Methyltransferase"/>
</dbReference>
<evidence type="ECO:0000256" key="3">
    <source>
        <dbReference type="ARBA" id="ARBA00022679"/>
    </source>
</evidence>
<evidence type="ECO:0000256" key="2">
    <source>
        <dbReference type="ARBA" id="ARBA00022603"/>
    </source>
</evidence>
<name>A0A178LZ81_9CHLR</name>
<dbReference type="RefSeq" id="WP_066790957.1">
    <property type="nucleotide sequence ID" value="NZ_LWQS01000094.1"/>
</dbReference>
<dbReference type="GO" id="GO:0003723">
    <property type="term" value="F:RNA binding"/>
    <property type="evidence" value="ECO:0007669"/>
    <property type="project" value="InterPro"/>
</dbReference>
<dbReference type="SMART" id="SM00967">
    <property type="entry name" value="SpoU_sub_bind"/>
    <property type="match status" value="1"/>
</dbReference>
<dbReference type="CDD" id="cd18095">
    <property type="entry name" value="SpoU-like_rRNA-MTase"/>
    <property type="match status" value="1"/>
</dbReference>
<organism evidence="5 6">
    <name type="scientific">Chloroflexus islandicus</name>
    <dbReference type="NCBI Taxonomy" id="1707952"/>
    <lineage>
        <taxon>Bacteria</taxon>
        <taxon>Bacillati</taxon>
        <taxon>Chloroflexota</taxon>
        <taxon>Chloroflexia</taxon>
        <taxon>Chloroflexales</taxon>
        <taxon>Chloroflexineae</taxon>
        <taxon>Chloroflexaceae</taxon>
        <taxon>Chloroflexus</taxon>
    </lineage>
</organism>
<dbReference type="Pfam" id="PF22435">
    <property type="entry name" value="MRM3-like_sub_bind"/>
    <property type="match status" value="1"/>
</dbReference>
<dbReference type="Gene3D" id="3.40.1280.10">
    <property type="match status" value="1"/>
</dbReference>
<dbReference type="Proteomes" id="UP000078287">
    <property type="component" value="Unassembled WGS sequence"/>
</dbReference>
<keyword evidence="2 5" id="KW-0489">Methyltransferase</keyword>
<dbReference type="OrthoDB" id="9794400at2"/>
<reference evidence="5 6" key="1">
    <citation type="submission" date="2016-04" db="EMBL/GenBank/DDBJ databases">
        <title>Chloroflexus islandicus sp. nov., a thermophilic filamentous anoxygenic phototrophic bacterium from geyser Strokkur (Iceland).</title>
        <authorList>
            <person name="Gaisin V.A."/>
            <person name="Kalashnikov A.M."/>
            <person name="Sukhacheva M.V."/>
            <person name="Grouzdev D.S."/>
            <person name="Ivanov T.M."/>
            <person name="Kuznetsov B."/>
            <person name="Gorlenko V.M."/>
        </authorList>
    </citation>
    <scope>NUCLEOTIDE SEQUENCE [LARGE SCALE GENOMIC DNA]</scope>
    <source>
        <strain evidence="6">isl-2</strain>
    </source>
</reference>